<dbReference type="PANTHER" id="PTHR30126">
    <property type="entry name" value="HTH-TYPE TRANSCRIPTIONAL REGULATOR"/>
    <property type="match status" value="1"/>
</dbReference>
<dbReference type="CDD" id="cd08434">
    <property type="entry name" value="PBP2_GltC_like"/>
    <property type="match status" value="1"/>
</dbReference>
<evidence type="ECO:0000256" key="2">
    <source>
        <dbReference type="ARBA" id="ARBA00023015"/>
    </source>
</evidence>
<dbReference type="SUPFAM" id="SSF53850">
    <property type="entry name" value="Periplasmic binding protein-like II"/>
    <property type="match status" value="1"/>
</dbReference>
<dbReference type="InterPro" id="IPR000847">
    <property type="entry name" value="LysR_HTH_N"/>
</dbReference>
<evidence type="ECO:0000256" key="3">
    <source>
        <dbReference type="ARBA" id="ARBA00023125"/>
    </source>
</evidence>
<dbReference type="InterPro" id="IPR036388">
    <property type="entry name" value="WH-like_DNA-bd_sf"/>
</dbReference>
<sequence>MNFRHLEYFVKLAENEHMRLTAEQLNTSQPNLSHAISVLEKELGVELFEKKGRNIYLTRYGKIFYDYVSSGLYQLYSGKQMLQEIASPENGQIQLGFIYTMGSSLTPLLAKKFLALSGNEHIRFSFSQGNSSDILQQLKSDDIDIAICSKIDDDPDIQFDILTEQKIIVVVPNTHPLSFENTVTLEELAEYAFVYYNKESGLRPYIDEILHDKSIQPVVTCEVEEDHSMLGFVGCDYGVAIMPDIPSISAYPVKKLMISDKIPSRYIYVATKKNKKKTPAVQKFYDYCLEQSLTIKDTLN</sequence>
<dbReference type="SUPFAM" id="SSF46785">
    <property type="entry name" value="Winged helix' DNA-binding domain"/>
    <property type="match status" value="1"/>
</dbReference>
<protein>
    <submittedName>
        <fullName evidence="6">LysR family transcriptional regulator</fullName>
    </submittedName>
</protein>
<evidence type="ECO:0000313" key="6">
    <source>
        <dbReference type="EMBL" id="MBP1046723.1"/>
    </source>
</evidence>
<dbReference type="PROSITE" id="PS50931">
    <property type="entry name" value="HTH_LYSR"/>
    <property type="match status" value="1"/>
</dbReference>
<reference evidence="6 7" key="1">
    <citation type="submission" date="2020-12" db="EMBL/GenBank/DDBJ databases">
        <title>Vagococcus allomyrinae sp. nov. and Enterococcus lavae sp. nov., isolated from the larvae of Allomyrina dichotoma.</title>
        <authorList>
            <person name="Lee S.D."/>
        </authorList>
    </citation>
    <scope>NUCLEOTIDE SEQUENCE [LARGE SCALE GENOMIC DNA]</scope>
    <source>
        <strain evidence="6 7">BWM-S5</strain>
    </source>
</reference>
<name>A0ABS4CJU1_9ENTE</name>
<dbReference type="EMBL" id="JAEDXU010000005">
    <property type="protein sequence ID" value="MBP1046723.1"/>
    <property type="molecule type" value="Genomic_DNA"/>
</dbReference>
<dbReference type="PRINTS" id="PR00039">
    <property type="entry name" value="HTHLYSR"/>
</dbReference>
<accession>A0ABS4CJU1</accession>
<dbReference type="Pfam" id="PF00126">
    <property type="entry name" value="HTH_1"/>
    <property type="match status" value="1"/>
</dbReference>
<dbReference type="InterPro" id="IPR036390">
    <property type="entry name" value="WH_DNA-bd_sf"/>
</dbReference>
<dbReference type="InterPro" id="IPR005119">
    <property type="entry name" value="LysR_subst-bd"/>
</dbReference>
<comment type="caution">
    <text evidence="6">The sequence shown here is derived from an EMBL/GenBank/DDBJ whole genome shotgun (WGS) entry which is preliminary data.</text>
</comment>
<evidence type="ECO:0000256" key="1">
    <source>
        <dbReference type="ARBA" id="ARBA00009437"/>
    </source>
</evidence>
<keyword evidence="2" id="KW-0805">Transcription regulation</keyword>
<organism evidence="6 7">
    <name type="scientific">Enterococcus larvae</name>
    <dbReference type="NCBI Taxonomy" id="2794352"/>
    <lineage>
        <taxon>Bacteria</taxon>
        <taxon>Bacillati</taxon>
        <taxon>Bacillota</taxon>
        <taxon>Bacilli</taxon>
        <taxon>Lactobacillales</taxon>
        <taxon>Enterococcaceae</taxon>
        <taxon>Enterococcus</taxon>
    </lineage>
</organism>
<gene>
    <name evidence="6" type="ORF">I6N96_10645</name>
</gene>
<keyword evidence="7" id="KW-1185">Reference proteome</keyword>
<dbReference type="PANTHER" id="PTHR30126:SF39">
    <property type="entry name" value="HTH-TYPE TRANSCRIPTIONAL REGULATOR CYSL"/>
    <property type="match status" value="1"/>
</dbReference>
<dbReference type="Pfam" id="PF03466">
    <property type="entry name" value="LysR_substrate"/>
    <property type="match status" value="1"/>
</dbReference>
<dbReference type="Gene3D" id="1.10.10.10">
    <property type="entry name" value="Winged helix-like DNA-binding domain superfamily/Winged helix DNA-binding domain"/>
    <property type="match status" value="1"/>
</dbReference>
<keyword evidence="3" id="KW-0238">DNA-binding</keyword>
<evidence type="ECO:0000313" key="7">
    <source>
        <dbReference type="Proteomes" id="UP000673375"/>
    </source>
</evidence>
<dbReference type="Gene3D" id="3.40.190.290">
    <property type="match status" value="1"/>
</dbReference>
<dbReference type="Proteomes" id="UP000673375">
    <property type="component" value="Unassembled WGS sequence"/>
</dbReference>
<keyword evidence="4" id="KW-0804">Transcription</keyword>
<feature type="domain" description="HTH lysR-type" evidence="5">
    <location>
        <begin position="1"/>
        <end position="58"/>
    </location>
</feature>
<evidence type="ECO:0000256" key="4">
    <source>
        <dbReference type="ARBA" id="ARBA00023163"/>
    </source>
</evidence>
<dbReference type="RefSeq" id="WP_209557526.1">
    <property type="nucleotide sequence ID" value="NZ_JAEDXU010000005.1"/>
</dbReference>
<comment type="similarity">
    <text evidence="1">Belongs to the LysR transcriptional regulatory family.</text>
</comment>
<evidence type="ECO:0000259" key="5">
    <source>
        <dbReference type="PROSITE" id="PS50931"/>
    </source>
</evidence>
<proteinExistence type="inferred from homology"/>